<evidence type="ECO:0000313" key="2">
    <source>
        <dbReference type="EMBL" id="CAI5780885.1"/>
    </source>
</evidence>
<evidence type="ECO:0000313" key="3">
    <source>
        <dbReference type="Proteomes" id="UP001178461"/>
    </source>
</evidence>
<accession>A0AA35KMI4</accession>
<dbReference type="AlphaFoldDB" id="A0AA35KMI4"/>
<feature type="region of interest" description="Disordered" evidence="1">
    <location>
        <begin position="1"/>
        <end position="35"/>
    </location>
</feature>
<sequence length="55" mass="6014">MARSDFDALQVRGDQWPRQSHPAPRSPANGGARHKRVVTILCPSAGRRFEGGADE</sequence>
<dbReference type="Proteomes" id="UP001178461">
    <property type="component" value="Chromosome 8"/>
</dbReference>
<protein>
    <submittedName>
        <fullName evidence="2">Uncharacterized protein</fullName>
    </submittedName>
</protein>
<gene>
    <name evidence="2" type="ORF">PODLI_1B037358</name>
</gene>
<dbReference type="EMBL" id="OX395133">
    <property type="protein sequence ID" value="CAI5780885.1"/>
    <property type="molecule type" value="Genomic_DNA"/>
</dbReference>
<organism evidence="2 3">
    <name type="scientific">Podarcis lilfordi</name>
    <name type="common">Lilford's wall lizard</name>
    <dbReference type="NCBI Taxonomy" id="74358"/>
    <lineage>
        <taxon>Eukaryota</taxon>
        <taxon>Metazoa</taxon>
        <taxon>Chordata</taxon>
        <taxon>Craniata</taxon>
        <taxon>Vertebrata</taxon>
        <taxon>Euteleostomi</taxon>
        <taxon>Lepidosauria</taxon>
        <taxon>Squamata</taxon>
        <taxon>Bifurcata</taxon>
        <taxon>Unidentata</taxon>
        <taxon>Episquamata</taxon>
        <taxon>Laterata</taxon>
        <taxon>Lacertibaenia</taxon>
        <taxon>Lacertidae</taxon>
        <taxon>Podarcis</taxon>
    </lineage>
</organism>
<proteinExistence type="predicted"/>
<evidence type="ECO:0000256" key="1">
    <source>
        <dbReference type="SAM" id="MobiDB-lite"/>
    </source>
</evidence>
<name>A0AA35KMI4_9SAUR</name>
<reference evidence="2" key="1">
    <citation type="submission" date="2022-12" db="EMBL/GenBank/DDBJ databases">
        <authorList>
            <person name="Alioto T."/>
            <person name="Alioto T."/>
            <person name="Gomez Garrido J."/>
        </authorList>
    </citation>
    <scope>NUCLEOTIDE SEQUENCE</scope>
</reference>
<keyword evidence="3" id="KW-1185">Reference proteome</keyword>